<keyword evidence="1" id="KW-0645">Protease</keyword>
<evidence type="ECO:0000313" key="8">
    <source>
        <dbReference type="Proteomes" id="UP001464891"/>
    </source>
</evidence>
<comment type="caution">
    <text evidence="7">The sequence shown here is derived from an EMBL/GenBank/DDBJ whole genome shotgun (WGS) entry which is preliminary data.</text>
</comment>
<accession>A0ABV0J3Q8</accession>
<dbReference type="InterPro" id="IPR051929">
    <property type="entry name" value="VirAsm_ModProt"/>
</dbReference>
<dbReference type="InterPro" id="IPR037518">
    <property type="entry name" value="MPN"/>
</dbReference>
<evidence type="ECO:0000256" key="2">
    <source>
        <dbReference type="ARBA" id="ARBA00022723"/>
    </source>
</evidence>
<dbReference type="PROSITE" id="PS50249">
    <property type="entry name" value="MPN"/>
    <property type="match status" value="1"/>
</dbReference>
<evidence type="ECO:0000256" key="5">
    <source>
        <dbReference type="ARBA" id="ARBA00023049"/>
    </source>
</evidence>
<reference evidence="7 8" key="1">
    <citation type="submission" date="2022-04" db="EMBL/GenBank/DDBJ databases">
        <title>Positive selection, recombination, and allopatry shape intraspecific diversity of widespread and dominant cyanobacteria.</title>
        <authorList>
            <person name="Wei J."/>
            <person name="Shu W."/>
            <person name="Hu C."/>
        </authorList>
    </citation>
    <scope>NUCLEOTIDE SEQUENCE [LARGE SCALE GENOMIC DNA]</scope>
    <source>
        <strain evidence="7 8">GB2-A4</strain>
    </source>
</reference>
<dbReference type="Proteomes" id="UP001464891">
    <property type="component" value="Unassembled WGS sequence"/>
</dbReference>
<feature type="domain" description="MPN" evidence="6">
    <location>
        <begin position="3"/>
        <end position="154"/>
    </location>
</feature>
<dbReference type="SUPFAM" id="SSF102712">
    <property type="entry name" value="JAB1/MPN domain"/>
    <property type="match status" value="1"/>
</dbReference>
<organism evidence="7 8">
    <name type="scientific">Trichocoleus desertorum GB2-A4</name>
    <dbReference type="NCBI Taxonomy" id="2933944"/>
    <lineage>
        <taxon>Bacteria</taxon>
        <taxon>Bacillati</taxon>
        <taxon>Cyanobacteriota</taxon>
        <taxon>Cyanophyceae</taxon>
        <taxon>Leptolyngbyales</taxon>
        <taxon>Trichocoleusaceae</taxon>
        <taxon>Trichocoleus</taxon>
    </lineage>
</organism>
<dbReference type="RefSeq" id="WP_190433767.1">
    <property type="nucleotide sequence ID" value="NZ_JAMPKM010000002.1"/>
</dbReference>
<dbReference type="PANTHER" id="PTHR34858:SF1">
    <property type="entry name" value="CYSO-CYSTEINE PEPTIDASE"/>
    <property type="match status" value="1"/>
</dbReference>
<evidence type="ECO:0000256" key="4">
    <source>
        <dbReference type="ARBA" id="ARBA00022833"/>
    </source>
</evidence>
<dbReference type="InterPro" id="IPR028090">
    <property type="entry name" value="JAB_dom_prok"/>
</dbReference>
<keyword evidence="3" id="KW-0378">Hydrolase</keyword>
<name>A0ABV0J3Q8_9CYAN</name>
<dbReference type="EMBL" id="JAMPKM010000002">
    <property type="protein sequence ID" value="MEP0816415.1"/>
    <property type="molecule type" value="Genomic_DNA"/>
</dbReference>
<dbReference type="Gene3D" id="3.40.140.10">
    <property type="entry name" value="Cytidine Deaminase, domain 2"/>
    <property type="match status" value="1"/>
</dbReference>
<protein>
    <submittedName>
        <fullName evidence="7">M67 family metallopeptidase</fullName>
    </submittedName>
</protein>
<keyword evidence="4" id="KW-0862">Zinc</keyword>
<evidence type="ECO:0000313" key="7">
    <source>
        <dbReference type="EMBL" id="MEP0816415.1"/>
    </source>
</evidence>
<gene>
    <name evidence="7" type="ORF">NC998_04825</name>
</gene>
<keyword evidence="2" id="KW-0479">Metal-binding</keyword>
<evidence type="ECO:0000259" key="6">
    <source>
        <dbReference type="PROSITE" id="PS50249"/>
    </source>
</evidence>
<dbReference type="PANTHER" id="PTHR34858">
    <property type="entry name" value="CYSO-CYSTEINE PEPTIDASE"/>
    <property type="match status" value="1"/>
</dbReference>
<keyword evidence="8" id="KW-1185">Reference proteome</keyword>
<keyword evidence="5" id="KW-0482">Metalloprotease</keyword>
<dbReference type="CDD" id="cd08070">
    <property type="entry name" value="MPN_like"/>
    <property type="match status" value="1"/>
</dbReference>
<dbReference type="InterPro" id="IPR000555">
    <property type="entry name" value="JAMM/MPN+_dom"/>
</dbReference>
<dbReference type="Pfam" id="PF14464">
    <property type="entry name" value="Prok-JAB"/>
    <property type="match status" value="1"/>
</dbReference>
<proteinExistence type="predicted"/>
<evidence type="ECO:0000256" key="3">
    <source>
        <dbReference type="ARBA" id="ARBA00022801"/>
    </source>
</evidence>
<dbReference type="SMART" id="SM00232">
    <property type="entry name" value="JAB_MPN"/>
    <property type="match status" value="1"/>
</dbReference>
<sequence length="159" mass="18246">MTLQLDSHHIQAIAAHAERTYPEECCGLLLGKLGSGASESRMVVEVRATENIWTQDLGDTIELPSDWDVIQHKHFWIDPREMLQVQREARDRHLDIIGVYHSHPDHPATPSEMDRMCAWAHYSYVIVSVQHGKVIDLRSWSLTEDHRFQSEDILIAEAA</sequence>
<evidence type="ECO:0000256" key="1">
    <source>
        <dbReference type="ARBA" id="ARBA00022670"/>
    </source>
</evidence>